<dbReference type="InterPro" id="IPR001952">
    <property type="entry name" value="Alkaline_phosphatase"/>
</dbReference>
<keyword evidence="3" id="KW-0597">Phosphoprotein</keyword>
<dbReference type="PROSITE" id="PS00123">
    <property type="entry name" value="ALKALINE_PHOSPHATASE"/>
    <property type="match status" value="1"/>
</dbReference>
<dbReference type="PANTHER" id="PTHR11596:SF5">
    <property type="entry name" value="ALKALINE PHOSPHATASE"/>
    <property type="match status" value="1"/>
</dbReference>
<evidence type="ECO:0000256" key="11">
    <source>
        <dbReference type="RuleBase" id="RU003947"/>
    </source>
</evidence>
<evidence type="ECO:0000256" key="3">
    <source>
        <dbReference type="ARBA" id="ARBA00022553"/>
    </source>
</evidence>
<dbReference type="PANTHER" id="PTHR11596">
    <property type="entry name" value="ALKALINE PHOSPHATASE"/>
    <property type="match status" value="1"/>
</dbReference>
<evidence type="ECO:0000256" key="6">
    <source>
        <dbReference type="ARBA" id="ARBA00022833"/>
    </source>
</evidence>
<keyword evidence="14" id="KW-1185">Reference proteome</keyword>
<feature type="binding site" evidence="9">
    <location>
        <position position="78"/>
    </location>
    <ligand>
        <name>Zn(2+)</name>
        <dbReference type="ChEBI" id="CHEBI:29105"/>
        <label>2</label>
    </ligand>
</feature>
<feature type="binding site" evidence="9">
    <location>
        <position position="351"/>
    </location>
    <ligand>
        <name>Zn(2+)</name>
        <dbReference type="ChEBI" id="CHEBI:29105"/>
        <label>2</label>
    </ligand>
</feature>
<keyword evidence="12" id="KW-0732">Signal</keyword>
<name>A0A7R9GGF6_9CRUS</name>
<feature type="binding site" evidence="9">
    <location>
        <position position="194"/>
    </location>
    <ligand>
        <name>Mg(2+)</name>
        <dbReference type="ChEBI" id="CHEBI:18420"/>
    </ligand>
</feature>
<dbReference type="EMBL" id="OA885085">
    <property type="protein sequence ID" value="CAD7281645.1"/>
    <property type="molecule type" value="Genomic_DNA"/>
</dbReference>
<evidence type="ECO:0000256" key="5">
    <source>
        <dbReference type="ARBA" id="ARBA00022801"/>
    </source>
</evidence>
<feature type="binding site" evidence="9">
    <location>
        <position position="393"/>
    </location>
    <ligand>
        <name>Zn(2+)</name>
        <dbReference type="ChEBI" id="CHEBI:29105"/>
        <label>2</label>
    </ligand>
</feature>
<feature type="binding site" evidence="9">
    <location>
        <position position="355"/>
    </location>
    <ligand>
        <name>Zn(2+)</name>
        <dbReference type="ChEBI" id="CHEBI:29105"/>
        <label>2</label>
    </ligand>
</feature>
<accession>A0A7R9GGF6</accession>
<dbReference type="Proteomes" id="UP000678499">
    <property type="component" value="Unassembled WGS sequence"/>
</dbReference>
<dbReference type="GO" id="GO:0004035">
    <property type="term" value="F:alkaline phosphatase activity"/>
    <property type="evidence" value="ECO:0007669"/>
    <property type="project" value="UniProtKB-EC"/>
</dbReference>
<evidence type="ECO:0000313" key="14">
    <source>
        <dbReference type="Proteomes" id="UP000678499"/>
    </source>
</evidence>
<proteinExistence type="inferred from homology"/>
<protein>
    <recommendedName>
        <fullName evidence="2 11">Alkaline phosphatase</fullName>
        <ecNumber evidence="2 11">3.1.3.1</ecNumber>
    </recommendedName>
</protein>
<evidence type="ECO:0000256" key="9">
    <source>
        <dbReference type="PIRSR" id="PIRSR601952-2"/>
    </source>
</evidence>
<dbReference type="EMBL" id="CAJPEX010003048">
    <property type="protein sequence ID" value="CAG0921797.1"/>
    <property type="molecule type" value="Genomic_DNA"/>
</dbReference>
<evidence type="ECO:0000313" key="13">
    <source>
        <dbReference type="EMBL" id="CAD7281645.1"/>
    </source>
</evidence>
<evidence type="ECO:0000256" key="4">
    <source>
        <dbReference type="ARBA" id="ARBA00022723"/>
    </source>
</evidence>
<dbReference type="GO" id="GO:0046872">
    <property type="term" value="F:metal ion binding"/>
    <property type="evidence" value="ECO:0007669"/>
    <property type="project" value="UniProtKB-KW"/>
</dbReference>
<dbReference type="EC" id="3.1.3.1" evidence="2 11"/>
<evidence type="ECO:0000256" key="8">
    <source>
        <dbReference type="PIRSR" id="PIRSR601952-1"/>
    </source>
</evidence>
<evidence type="ECO:0000256" key="2">
    <source>
        <dbReference type="ARBA" id="ARBA00012647"/>
    </source>
</evidence>
<evidence type="ECO:0000256" key="10">
    <source>
        <dbReference type="RuleBase" id="RU003946"/>
    </source>
</evidence>
<comment type="catalytic activity">
    <reaction evidence="11">
        <text>a phosphate monoester + H2O = an alcohol + phosphate</text>
        <dbReference type="Rhea" id="RHEA:15017"/>
        <dbReference type="ChEBI" id="CHEBI:15377"/>
        <dbReference type="ChEBI" id="CHEBI:30879"/>
        <dbReference type="ChEBI" id="CHEBI:43474"/>
        <dbReference type="ChEBI" id="CHEBI:67140"/>
        <dbReference type="EC" id="3.1.3.1"/>
    </reaction>
</comment>
<feature type="binding site" evidence="9">
    <location>
        <position position="192"/>
    </location>
    <ligand>
        <name>Mg(2+)</name>
        <dbReference type="ChEBI" id="CHEBI:18420"/>
    </ligand>
</feature>
<dbReference type="OrthoDB" id="5818554at2759"/>
<dbReference type="SUPFAM" id="SSF53649">
    <property type="entry name" value="Alkaline phosphatase-like"/>
    <property type="match status" value="1"/>
</dbReference>
<feature type="binding site" evidence="9">
    <location>
        <position position="346"/>
    </location>
    <ligand>
        <name>Mg(2+)</name>
        <dbReference type="ChEBI" id="CHEBI:18420"/>
    </ligand>
</feature>
<evidence type="ECO:0000256" key="1">
    <source>
        <dbReference type="ARBA" id="ARBA00005984"/>
    </source>
</evidence>
<dbReference type="Gene3D" id="3.40.720.10">
    <property type="entry name" value="Alkaline Phosphatase, subunit A"/>
    <property type="match status" value="1"/>
</dbReference>
<dbReference type="InterPro" id="IPR017850">
    <property type="entry name" value="Alkaline_phosphatase_core_sf"/>
</dbReference>
<sequence length="533" mass="58623">MKQDMIGEARRVPQIMCFLKLIAVFAAFGHLHSGAAQKPSTLEDKQFYAKAKKEELLRAFSVEKNCQVAKNVILFVGDGMGLPIITASRIFKGQQAGKPGEETYLNFEKFPHLGLMRTYCVDRQVPDSGCTATALLTGVNGLFMTVGLDAHGKLQDCVRTMRNNQHFPTSIMTHAQRAGKRTGIVTTTRVTHATTAAAFAHTPSRQWESDTHIPEPAAAKCSDISRQLIETEPGRNFNVVLGGGSHNFLPIASGGSRNDSRNLINEWQQNSAQLGRKSRFVTSRNDLLDAARNRSTEFLLGLFHNSHMEFVGDKDAKKSEEPSLGEMTEAAIQILDNKNGFVLLVEGGRIDHALHNNNAKRAILELLAFEEAIDRALKLTKTQETLIIVASDHSHVMSVNGYPKRGNPILGIAGIQPHYKLPYTTLMFANGVGYNYALNSTHVSWRNVTGVKTHDIDFRQQAATFQPEGGETHGGEDVPAYAIGPWAHLVNGVHDLAYIGHVTQFAACLGDYSNTCTGNLLDFSTRSRRLKKC</sequence>
<feature type="active site" description="Phosphoserine intermediate" evidence="8">
    <location>
        <position position="128"/>
    </location>
</feature>
<dbReference type="InterPro" id="IPR018299">
    <property type="entry name" value="Alkaline_phosphatase_AS"/>
</dbReference>
<evidence type="ECO:0000256" key="12">
    <source>
        <dbReference type="SAM" id="SignalP"/>
    </source>
</evidence>
<keyword evidence="6 9" id="KW-0862">Zinc</keyword>
<keyword evidence="4 9" id="KW-0479">Metal-binding</keyword>
<feature type="binding site" evidence="9">
    <location>
        <position position="392"/>
    </location>
    <ligand>
        <name>Zn(2+)</name>
        <dbReference type="ChEBI" id="CHEBI:29105"/>
        <label>2</label>
    </ligand>
</feature>
<feature type="chain" id="PRO_5036403282" description="Alkaline phosphatase" evidence="12">
    <location>
        <begin position="37"/>
        <end position="533"/>
    </location>
</feature>
<dbReference type="CDD" id="cd16012">
    <property type="entry name" value="ALP"/>
    <property type="match status" value="1"/>
</dbReference>
<feature type="binding site" evidence="9">
    <location>
        <position position="473"/>
    </location>
    <ligand>
        <name>Zn(2+)</name>
        <dbReference type="ChEBI" id="CHEBI:29105"/>
        <label>2</label>
    </ligand>
</feature>
<feature type="binding site" evidence="9">
    <location>
        <position position="78"/>
    </location>
    <ligand>
        <name>Mg(2+)</name>
        <dbReference type="ChEBI" id="CHEBI:18420"/>
    </ligand>
</feature>
<comment type="cofactor">
    <cofactor evidence="9">
        <name>Mg(2+)</name>
        <dbReference type="ChEBI" id="CHEBI:18420"/>
    </cofactor>
    <text evidence="9">Binds 1 Mg(2+) ion.</text>
</comment>
<reference evidence="13" key="1">
    <citation type="submission" date="2020-11" db="EMBL/GenBank/DDBJ databases">
        <authorList>
            <person name="Tran Van P."/>
        </authorList>
    </citation>
    <scope>NUCLEOTIDE SEQUENCE</scope>
</reference>
<organism evidence="13">
    <name type="scientific">Notodromas monacha</name>
    <dbReference type="NCBI Taxonomy" id="399045"/>
    <lineage>
        <taxon>Eukaryota</taxon>
        <taxon>Metazoa</taxon>
        <taxon>Ecdysozoa</taxon>
        <taxon>Arthropoda</taxon>
        <taxon>Crustacea</taxon>
        <taxon>Oligostraca</taxon>
        <taxon>Ostracoda</taxon>
        <taxon>Podocopa</taxon>
        <taxon>Podocopida</taxon>
        <taxon>Cypridocopina</taxon>
        <taxon>Cypridoidea</taxon>
        <taxon>Cyprididae</taxon>
        <taxon>Notodromas</taxon>
    </lineage>
</organism>
<gene>
    <name evidence="13" type="ORF">NMOB1V02_LOCUS9284</name>
</gene>
<dbReference type="SMART" id="SM00098">
    <property type="entry name" value="alkPPc"/>
    <property type="match status" value="1"/>
</dbReference>
<dbReference type="Pfam" id="PF00245">
    <property type="entry name" value="Alk_phosphatase"/>
    <property type="match status" value="1"/>
</dbReference>
<keyword evidence="7 9" id="KW-0460">Magnesium</keyword>
<dbReference type="AlphaFoldDB" id="A0A7R9GGF6"/>
<comment type="cofactor">
    <cofactor evidence="9">
        <name>Zn(2+)</name>
        <dbReference type="ChEBI" id="CHEBI:29105"/>
    </cofactor>
    <text evidence="9">Binds 2 Zn(2+) ions.</text>
</comment>
<dbReference type="PRINTS" id="PR00113">
    <property type="entry name" value="ALKPHPHTASE"/>
</dbReference>
<evidence type="ECO:0000256" key="7">
    <source>
        <dbReference type="ARBA" id="ARBA00022842"/>
    </source>
</evidence>
<feature type="signal peptide" evidence="12">
    <location>
        <begin position="1"/>
        <end position="36"/>
    </location>
</feature>
<comment type="similarity">
    <text evidence="1 10">Belongs to the alkaline phosphatase family.</text>
</comment>
<keyword evidence="5 11" id="KW-0378">Hydrolase</keyword>